<accession>A0ABT6M0K6</accession>
<dbReference type="Proteomes" id="UP001160499">
    <property type="component" value="Unassembled WGS sequence"/>
</dbReference>
<feature type="domain" description="Condensation" evidence="1">
    <location>
        <begin position="10"/>
        <end position="414"/>
    </location>
</feature>
<dbReference type="InterPro" id="IPR001242">
    <property type="entry name" value="Condensation_dom"/>
</dbReference>
<dbReference type="RefSeq" id="WP_280882751.1">
    <property type="nucleotide sequence ID" value="NZ_JARXVH010000029.1"/>
</dbReference>
<name>A0ABT6M0K6_9ACTN</name>
<dbReference type="Gene3D" id="3.30.559.30">
    <property type="entry name" value="Nonribosomal peptide synthetase, condensation domain"/>
    <property type="match status" value="1"/>
</dbReference>
<evidence type="ECO:0000313" key="2">
    <source>
        <dbReference type="EMBL" id="MDH6222092.1"/>
    </source>
</evidence>
<dbReference type="Gene3D" id="3.30.559.10">
    <property type="entry name" value="Chloramphenicol acetyltransferase-like domain"/>
    <property type="match status" value="1"/>
</dbReference>
<evidence type="ECO:0000259" key="1">
    <source>
        <dbReference type="Pfam" id="PF00668"/>
    </source>
</evidence>
<dbReference type="EMBL" id="JARXVH010000029">
    <property type="protein sequence ID" value="MDH6222092.1"/>
    <property type="molecule type" value="Genomic_DNA"/>
</dbReference>
<dbReference type="SUPFAM" id="SSF52777">
    <property type="entry name" value="CoA-dependent acyltransferases"/>
    <property type="match status" value="2"/>
</dbReference>
<dbReference type="Pfam" id="PF00668">
    <property type="entry name" value="Condensation"/>
    <property type="match status" value="1"/>
</dbReference>
<gene>
    <name evidence="2" type="ORF">M2283_009439</name>
</gene>
<evidence type="ECO:0000313" key="3">
    <source>
        <dbReference type="Proteomes" id="UP001160499"/>
    </source>
</evidence>
<comment type="caution">
    <text evidence="2">The sequence shown here is derived from an EMBL/GenBank/DDBJ whole genome shotgun (WGS) entry which is preliminary data.</text>
</comment>
<protein>
    <recommendedName>
        <fullName evidence="1">Condensation domain-containing protein</fullName>
    </recommendedName>
</protein>
<dbReference type="InterPro" id="IPR023213">
    <property type="entry name" value="CAT-like_dom_sf"/>
</dbReference>
<organism evidence="2 3">
    <name type="scientific">Streptomyces pseudovenezuelae</name>
    <dbReference type="NCBI Taxonomy" id="67350"/>
    <lineage>
        <taxon>Bacteria</taxon>
        <taxon>Bacillati</taxon>
        <taxon>Actinomycetota</taxon>
        <taxon>Actinomycetes</taxon>
        <taxon>Kitasatosporales</taxon>
        <taxon>Streptomycetaceae</taxon>
        <taxon>Streptomyces</taxon>
        <taxon>Streptomyces aurantiacus group</taxon>
    </lineage>
</organism>
<reference evidence="2 3" key="1">
    <citation type="submission" date="2023-04" db="EMBL/GenBank/DDBJ databases">
        <title>Forest soil microbial communities from Buena Vista Peninsula, Colon Province, Panama.</title>
        <authorList>
            <person name="Bouskill N."/>
        </authorList>
    </citation>
    <scope>NUCLEOTIDE SEQUENCE [LARGE SCALE GENOMIC DNA]</scope>
    <source>
        <strain evidence="2 3">GGS1</strain>
    </source>
</reference>
<keyword evidence="3" id="KW-1185">Reference proteome</keyword>
<proteinExistence type="predicted"/>
<sequence length="444" mass="49763">MTDDVQEQQPVPFTYGQDRYYAQSPGPGVSRKNVWYACEITGEFDPALFEQAVDSFVRRHDALCMDLLPTAGKDPVRAQRVRPLGVTEKTVDHQAVKASSAQQFSRYASLLLSRDFVAPWPDGGRPFKFRLLRRDGECHAFLATFQNLVFDSRALDLFSREIWRDYTALVRGESVPWTASSFAEAAHRQRKSFGIAHMERVRDSWRDRLAHEAHHSWRCPEGAVPTESGVVEEVLSGEVMDAIRETSRSAGCTVMQCIVSAFVRALYRHSGRKEVSLWTSMDSRRSAEHDVVGMFASAGPLKVCDAGAGFLDVCAEVGGQMLDALRFQQMDSQGLRTLIREFEVDGRKLDPGIFINIRQIEREMAPTRQEEALRVDSSAYPLMGISWVDTYALHLRCDEYLDGIEVSLLFDGQRVGRPLAQNIAKSLIDGLSPSTVQKFGGMGV</sequence>